<dbReference type="EMBL" id="JAANQT010000099">
    <property type="protein sequence ID" value="KAG1314620.1"/>
    <property type="molecule type" value="Genomic_DNA"/>
</dbReference>
<evidence type="ECO:0000256" key="7">
    <source>
        <dbReference type="RuleBase" id="RU004020"/>
    </source>
</evidence>
<keyword evidence="6" id="KW-0539">Nucleus</keyword>
<gene>
    <name evidence="10" type="ORF">G6F64_001334</name>
</gene>
<evidence type="ECO:0000256" key="5">
    <source>
        <dbReference type="ARBA" id="ARBA00023163"/>
    </source>
</evidence>
<comment type="caution">
    <text evidence="10">The sequence shown here is derived from an EMBL/GenBank/DDBJ whole genome shotgun (WGS) entry which is preliminary data.</text>
</comment>
<keyword evidence="4" id="KW-0238">DNA-binding</keyword>
<dbReference type="Proteomes" id="UP000716291">
    <property type="component" value="Unassembled WGS sequence"/>
</dbReference>
<dbReference type="GO" id="GO:0043565">
    <property type="term" value="F:sequence-specific DNA binding"/>
    <property type="evidence" value="ECO:0007669"/>
    <property type="project" value="InterPro"/>
</dbReference>
<organism evidence="10 11">
    <name type="scientific">Rhizopus oryzae</name>
    <name type="common">Mucormycosis agent</name>
    <name type="synonym">Rhizopus arrhizus var. delemar</name>
    <dbReference type="NCBI Taxonomy" id="64495"/>
    <lineage>
        <taxon>Eukaryota</taxon>
        <taxon>Fungi</taxon>
        <taxon>Fungi incertae sedis</taxon>
        <taxon>Mucoromycota</taxon>
        <taxon>Mucoromycotina</taxon>
        <taxon>Mucoromycetes</taxon>
        <taxon>Mucorales</taxon>
        <taxon>Mucorineae</taxon>
        <taxon>Rhizopodaceae</taxon>
        <taxon>Rhizopus</taxon>
    </lineage>
</organism>
<evidence type="ECO:0000256" key="8">
    <source>
        <dbReference type="SAM" id="MobiDB-lite"/>
    </source>
</evidence>
<dbReference type="PRINTS" id="PR00056">
    <property type="entry name" value="HSFDOMAIN"/>
</dbReference>
<comment type="similarity">
    <text evidence="2 7">Belongs to the HSF family.</text>
</comment>
<dbReference type="InterPro" id="IPR036388">
    <property type="entry name" value="WH-like_DNA-bd_sf"/>
</dbReference>
<dbReference type="Pfam" id="PF00447">
    <property type="entry name" value="HSF_DNA-bind"/>
    <property type="match status" value="1"/>
</dbReference>
<evidence type="ECO:0000256" key="3">
    <source>
        <dbReference type="ARBA" id="ARBA00023015"/>
    </source>
</evidence>
<name>A0A9P6XII0_RHIOR</name>
<evidence type="ECO:0000313" key="10">
    <source>
        <dbReference type="EMBL" id="KAG1314620.1"/>
    </source>
</evidence>
<evidence type="ECO:0000313" key="11">
    <source>
        <dbReference type="Proteomes" id="UP000716291"/>
    </source>
</evidence>
<feature type="compositionally biased region" description="Low complexity" evidence="8">
    <location>
        <begin position="225"/>
        <end position="291"/>
    </location>
</feature>
<dbReference type="PANTHER" id="PTHR10015:SF427">
    <property type="entry name" value="HEAT SHOCK FACTOR PROTEIN"/>
    <property type="match status" value="1"/>
</dbReference>
<proteinExistence type="inferred from homology"/>
<evidence type="ECO:0000256" key="6">
    <source>
        <dbReference type="ARBA" id="ARBA00023242"/>
    </source>
</evidence>
<dbReference type="Gene3D" id="1.10.10.10">
    <property type="entry name" value="Winged helix-like DNA-binding domain superfamily/Winged helix DNA-binding domain"/>
    <property type="match status" value="1"/>
</dbReference>
<dbReference type="InterPro" id="IPR036390">
    <property type="entry name" value="WH_DNA-bd_sf"/>
</dbReference>
<keyword evidence="3" id="KW-0805">Transcription regulation</keyword>
<dbReference type="FunFam" id="1.10.10.10:FF:000027">
    <property type="entry name" value="Heat shock transcription factor 1"/>
    <property type="match status" value="1"/>
</dbReference>
<sequence length="309" mass="35510">MEEQKQISITTVRTQSAFVNKLYKMLEDIHIQNLISWSERGDTFSVSNPTIFSKTVLPQYFKHNNWQSFVRQLNMYGFHKVNDMIHTNPDNQTWEFKHPNFKRGAIDDLQFIKRKINSKTSKSINTIPASDEDIYGPLYKHVLHVEDKLTQVSQSYEILKTEMDTFKSILSKQQEVMFEFTQLFTNVLQDKNLNDLKRDSILNRLQQLQSLFTNNISPVTIVDYNNTSNSNNNSRSSSSSSRSSSSSSNSCYSNSSHNSIISETNYNHNSNMSNSSHSSSNNNSSSSDNRSIIQKMGFGKESHLLNPEE</sequence>
<keyword evidence="5" id="KW-0804">Transcription</keyword>
<feature type="region of interest" description="Disordered" evidence="8">
    <location>
        <begin position="225"/>
        <end position="309"/>
    </location>
</feature>
<dbReference type="GO" id="GO:0005634">
    <property type="term" value="C:nucleus"/>
    <property type="evidence" value="ECO:0007669"/>
    <property type="project" value="UniProtKB-SubCell"/>
</dbReference>
<dbReference type="PANTHER" id="PTHR10015">
    <property type="entry name" value="HEAT SHOCK TRANSCRIPTION FACTOR"/>
    <property type="match status" value="1"/>
</dbReference>
<evidence type="ECO:0000259" key="9">
    <source>
        <dbReference type="SMART" id="SM00415"/>
    </source>
</evidence>
<keyword evidence="11" id="KW-1185">Reference proteome</keyword>
<protein>
    <recommendedName>
        <fullName evidence="9">HSF-type DNA-binding domain-containing protein</fullName>
    </recommendedName>
</protein>
<dbReference type="SUPFAM" id="SSF46785">
    <property type="entry name" value="Winged helix' DNA-binding domain"/>
    <property type="match status" value="1"/>
</dbReference>
<dbReference type="GO" id="GO:0003700">
    <property type="term" value="F:DNA-binding transcription factor activity"/>
    <property type="evidence" value="ECO:0007669"/>
    <property type="project" value="InterPro"/>
</dbReference>
<comment type="subcellular location">
    <subcellularLocation>
        <location evidence="1">Nucleus</location>
    </subcellularLocation>
</comment>
<accession>A0A9P6XII0</accession>
<evidence type="ECO:0000256" key="1">
    <source>
        <dbReference type="ARBA" id="ARBA00004123"/>
    </source>
</evidence>
<dbReference type="SMART" id="SM00415">
    <property type="entry name" value="HSF"/>
    <property type="match status" value="1"/>
</dbReference>
<reference evidence="10" key="1">
    <citation type="journal article" date="2020" name="Microb. Genom.">
        <title>Genetic diversity of clinical and environmental Mucorales isolates obtained from an investigation of mucormycosis cases among solid organ transplant recipients.</title>
        <authorList>
            <person name="Nguyen M.H."/>
            <person name="Kaul D."/>
            <person name="Muto C."/>
            <person name="Cheng S.J."/>
            <person name="Richter R.A."/>
            <person name="Bruno V.M."/>
            <person name="Liu G."/>
            <person name="Beyhan S."/>
            <person name="Sundermann A.J."/>
            <person name="Mounaud S."/>
            <person name="Pasculle A.W."/>
            <person name="Nierman W.C."/>
            <person name="Driscoll E."/>
            <person name="Cumbie R."/>
            <person name="Clancy C.J."/>
            <person name="Dupont C.L."/>
        </authorList>
    </citation>
    <scope>NUCLEOTIDE SEQUENCE</scope>
    <source>
        <strain evidence="10">GL11</strain>
    </source>
</reference>
<dbReference type="AlphaFoldDB" id="A0A9P6XII0"/>
<evidence type="ECO:0000256" key="2">
    <source>
        <dbReference type="ARBA" id="ARBA00006403"/>
    </source>
</evidence>
<feature type="domain" description="HSF-type DNA-binding" evidence="9">
    <location>
        <begin position="14"/>
        <end position="115"/>
    </location>
</feature>
<evidence type="ECO:0000256" key="4">
    <source>
        <dbReference type="ARBA" id="ARBA00023125"/>
    </source>
</evidence>
<dbReference type="InterPro" id="IPR000232">
    <property type="entry name" value="HSF_DNA-bd"/>
</dbReference>